<name>A0A7S8FFL2_9BACT</name>
<proteinExistence type="predicted"/>
<reference evidence="1 2" key="1">
    <citation type="journal article" date="2020" name="ISME J.">
        <title>Enrichment and physiological characterization of a novel comammox Nitrospira indicates ammonium inhibition of complete nitrification.</title>
        <authorList>
            <person name="Sakoula D."/>
            <person name="Koch H."/>
            <person name="Frank J."/>
            <person name="Jetten M.S.M."/>
            <person name="van Kessel M.A.H.J."/>
            <person name="Lucker S."/>
        </authorList>
    </citation>
    <scope>NUCLEOTIDE SEQUENCE [LARGE SCALE GENOMIC DNA]</scope>
    <source>
        <strain evidence="1">Comreactor17</strain>
    </source>
</reference>
<dbReference type="AlphaFoldDB" id="A0A7S8FFL2"/>
<dbReference type="KEGG" id="nkf:Nkreftii_002672"/>
<evidence type="ECO:0000313" key="2">
    <source>
        <dbReference type="Proteomes" id="UP000593737"/>
    </source>
</evidence>
<sequence length="77" mass="9111">MLNDIRTVLEKHNYTERVGVCLLHRHFDLSNSEVLMEFTEKDRRVSEIVVERYTEPSKTKIQTMWKLSRDITAAIGM</sequence>
<organism evidence="1 2">
    <name type="scientific">Candidatus Nitrospira kreftii</name>
    <dbReference type="NCBI Taxonomy" id="2652173"/>
    <lineage>
        <taxon>Bacteria</taxon>
        <taxon>Pseudomonadati</taxon>
        <taxon>Nitrospirota</taxon>
        <taxon>Nitrospiria</taxon>
        <taxon>Nitrospirales</taxon>
        <taxon>Nitrospiraceae</taxon>
        <taxon>Nitrospira</taxon>
    </lineage>
</organism>
<dbReference type="Proteomes" id="UP000593737">
    <property type="component" value="Chromosome"/>
</dbReference>
<evidence type="ECO:0000313" key="1">
    <source>
        <dbReference type="EMBL" id="QPD04898.1"/>
    </source>
</evidence>
<accession>A0A7S8FFL2</accession>
<dbReference type="EMBL" id="CP047423">
    <property type="protein sequence ID" value="QPD04898.1"/>
    <property type="molecule type" value="Genomic_DNA"/>
</dbReference>
<protein>
    <submittedName>
        <fullName evidence="1">Uncharacterized protein</fullName>
    </submittedName>
</protein>
<gene>
    <name evidence="1" type="ORF">Nkreftii_002672</name>
</gene>